<comment type="similarity">
    <text evidence="1">Belongs to the GSP E family.</text>
</comment>
<dbReference type="InterPro" id="IPR027417">
    <property type="entry name" value="P-loop_NTPase"/>
</dbReference>
<dbReference type="Gene3D" id="3.40.50.300">
    <property type="entry name" value="P-loop containing nucleotide triphosphate hydrolases"/>
    <property type="match status" value="1"/>
</dbReference>
<gene>
    <name evidence="4" type="ORF">EYC87_14550</name>
</gene>
<evidence type="ECO:0000313" key="4">
    <source>
        <dbReference type="EMBL" id="MCX2974809.1"/>
    </source>
</evidence>
<evidence type="ECO:0000313" key="5">
    <source>
        <dbReference type="Proteomes" id="UP001143307"/>
    </source>
</evidence>
<sequence>MIGLQGENALRITEWLKHLATEEGSDLYLSTGAPPCAKFNGELRPIDSDILRPGEIKEIAYEVMDATQQAEFEKELEMNLATSIAGFGRFRVNIFLQRNEVAMVCRNIVADIPKWQDLRLPDILPEVMMRKRGLVLFVGATGSGKSTSLAALIDYRNANSSGHIVTIEDPVEYVHSHKKSIINQREVGVDTRSWHNALKNTLRQAPDVILIGEIRDRETMEHAIAFAETGHLCISTLHANNANQALDRIINFFPEERKQQLLMDLSLNLQAFVSQRLVPTLDGKRCAAIEVLLGTPRVTDLILRGQIDGIKEVMQKSENAGMKTFDTALFELYMDGLISEDEALRNADSPNNVRLKIKFATGDESEDVTPPAGPLAAETDELQESPPVDEVDGQEPEQAQEPVLSPPPVFGSSMDLTLEVIEEEEDRLF</sequence>
<name>A0ABT3SY56_9GAMM</name>
<dbReference type="RefSeq" id="WP_279253518.1">
    <property type="nucleotide sequence ID" value="NZ_SHNP01000005.1"/>
</dbReference>
<accession>A0ABT3SY56</accession>
<dbReference type="Pfam" id="PF00437">
    <property type="entry name" value="T2SSE"/>
    <property type="match status" value="1"/>
</dbReference>
<reference evidence="4" key="1">
    <citation type="submission" date="2019-02" db="EMBL/GenBank/DDBJ databases">
        <authorList>
            <person name="Li S.-H."/>
        </authorList>
    </citation>
    <scope>NUCLEOTIDE SEQUENCE</scope>
    <source>
        <strain evidence="4">IMCC8485</strain>
    </source>
</reference>
<proteinExistence type="inferred from homology"/>
<evidence type="ECO:0000256" key="1">
    <source>
        <dbReference type="ARBA" id="ARBA00006611"/>
    </source>
</evidence>
<dbReference type="PANTHER" id="PTHR30486:SF12">
    <property type="entry name" value="TYPE IV PILUS ATPASE PILU"/>
    <property type="match status" value="1"/>
</dbReference>
<dbReference type="NCBIfam" id="TIGR01420">
    <property type="entry name" value="pilT_fam"/>
    <property type="match status" value="1"/>
</dbReference>
<dbReference type="InterPro" id="IPR050921">
    <property type="entry name" value="T4SS_GSP_E_ATPase"/>
</dbReference>
<dbReference type="EMBL" id="SHNP01000005">
    <property type="protein sequence ID" value="MCX2974809.1"/>
    <property type="molecule type" value="Genomic_DNA"/>
</dbReference>
<evidence type="ECO:0000259" key="3">
    <source>
        <dbReference type="PROSITE" id="PS00662"/>
    </source>
</evidence>
<dbReference type="InterPro" id="IPR001482">
    <property type="entry name" value="T2SS/T4SS_dom"/>
</dbReference>
<feature type="compositionally biased region" description="Acidic residues" evidence="2">
    <location>
        <begin position="378"/>
        <end position="395"/>
    </location>
</feature>
<evidence type="ECO:0000256" key="2">
    <source>
        <dbReference type="SAM" id="MobiDB-lite"/>
    </source>
</evidence>
<protein>
    <submittedName>
        <fullName evidence="4">PilT/PilU family type 4a pilus ATPase</fullName>
    </submittedName>
</protein>
<dbReference type="Gene3D" id="3.30.450.90">
    <property type="match status" value="1"/>
</dbReference>
<comment type="caution">
    <text evidence="4">The sequence shown here is derived from an EMBL/GenBank/DDBJ whole genome shotgun (WGS) entry which is preliminary data.</text>
</comment>
<dbReference type="CDD" id="cd01131">
    <property type="entry name" value="PilT"/>
    <property type="match status" value="1"/>
</dbReference>
<feature type="domain" description="Bacterial type II secretion system protein E" evidence="3">
    <location>
        <begin position="202"/>
        <end position="216"/>
    </location>
</feature>
<dbReference type="PROSITE" id="PS00662">
    <property type="entry name" value="T2SP_E"/>
    <property type="match status" value="1"/>
</dbReference>
<dbReference type="InterPro" id="IPR006321">
    <property type="entry name" value="PilT/PilU"/>
</dbReference>
<dbReference type="PANTHER" id="PTHR30486">
    <property type="entry name" value="TWITCHING MOTILITY PROTEIN PILT"/>
    <property type="match status" value="1"/>
</dbReference>
<dbReference type="SUPFAM" id="SSF52540">
    <property type="entry name" value="P-loop containing nucleoside triphosphate hydrolases"/>
    <property type="match status" value="1"/>
</dbReference>
<keyword evidence="5" id="KW-1185">Reference proteome</keyword>
<feature type="region of interest" description="Disordered" evidence="2">
    <location>
        <begin position="362"/>
        <end position="415"/>
    </location>
</feature>
<dbReference type="Proteomes" id="UP001143307">
    <property type="component" value="Unassembled WGS sequence"/>
</dbReference>
<organism evidence="4 5">
    <name type="scientific">Candidatus Seongchinamella marina</name>
    <dbReference type="NCBI Taxonomy" id="2518990"/>
    <lineage>
        <taxon>Bacteria</taxon>
        <taxon>Pseudomonadati</taxon>
        <taxon>Pseudomonadota</taxon>
        <taxon>Gammaproteobacteria</taxon>
        <taxon>Cellvibrionales</taxon>
        <taxon>Halieaceae</taxon>
        <taxon>Seongchinamella</taxon>
    </lineage>
</organism>